<dbReference type="GO" id="GO:0008080">
    <property type="term" value="F:N-acetyltransferase activity"/>
    <property type="evidence" value="ECO:0007669"/>
    <property type="project" value="TreeGrafter"/>
</dbReference>
<dbReference type="AlphaFoldDB" id="A0A419ART6"/>
<evidence type="ECO:0000256" key="1">
    <source>
        <dbReference type="ARBA" id="ARBA00022679"/>
    </source>
</evidence>
<dbReference type="Pfam" id="PF00583">
    <property type="entry name" value="Acetyltransf_1"/>
    <property type="match status" value="1"/>
</dbReference>
<dbReference type="PROSITE" id="PS51186">
    <property type="entry name" value="GNAT"/>
    <property type="match status" value="1"/>
</dbReference>
<accession>A0A419ART6</accession>
<feature type="domain" description="N-acetyltransferase" evidence="3">
    <location>
        <begin position="8"/>
        <end position="152"/>
    </location>
</feature>
<keyword evidence="2" id="KW-0012">Acyltransferase</keyword>
<evidence type="ECO:0000259" key="3">
    <source>
        <dbReference type="PROSITE" id="PS51186"/>
    </source>
</evidence>
<comment type="caution">
    <text evidence="4">The sequence shown here is derived from an EMBL/GenBank/DDBJ whole genome shotgun (WGS) entry which is preliminary data.</text>
</comment>
<dbReference type="SUPFAM" id="SSF55729">
    <property type="entry name" value="Acyl-CoA N-acyltransferases (Nat)"/>
    <property type="match status" value="1"/>
</dbReference>
<dbReference type="Gene3D" id="3.40.630.30">
    <property type="match status" value="1"/>
</dbReference>
<evidence type="ECO:0000256" key="2">
    <source>
        <dbReference type="ARBA" id="ARBA00023315"/>
    </source>
</evidence>
<name>A0A419ART6_PECCA</name>
<dbReference type="InterPro" id="IPR016181">
    <property type="entry name" value="Acyl_CoA_acyltransferase"/>
</dbReference>
<dbReference type="InterPro" id="IPR000182">
    <property type="entry name" value="GNAT_dom"/>
</dbReference>
<protein>
    <submittedName>
        <fullName evidence="4">GNAT family N-acetyltransferase</fullName>
    </submittedName>
</protein>
<dbReference type="PANTHER" id="PTHR10545:SF42">
    <property type="entry name" value="ACETYLTRANSFERASE"/>
    <property type="match status" value="1"/>
</dbReference>
<organism evidence="4 5">
    <name type="scientific">Pectobacterium carotovorum</name>
    <name type="common">Erwinia carotovora</name>
    <dbReference type="NCBI Taxonomy" id="554"/>
    <lineage>
        <taxon>Bacteria</taxon>
        <taxon>Pseudomonadati</taxon>
        <taxon>Pseudomonadota</taxon>
        <taxon>Gammaproteobacteria</taxon>
        <taxon>Enterobacterales</taxon>
        <taxon>Pectobacteriaceae</taxon>
        <taxon>Pectobacterium</taxon>
    </lineage>
</organism>
<proteinExistence type="predicted"/>
<dbReference type="InterPro" id="IPR051016">
    <property type="entry name" value="Diverse_Substrate_AcTransf"/>
</dbReference>
<dbReference type="CDD" id="cd04301">
    <property type="entry name" value="NAT_SF"/>
    <property type="match status" value="1"/>
</dbReference>
<dbReference type="PANTHER" id="PTHR10545">
    <property type="entry name" value="DIAMINE N-ACETYLTRANSFERASE"/>
    <property type="match status" value="1"/>
</dbReference>
<sequence length="152" mass="18276">MMNTDQEIIVNSVEPDDYEQWLPYWKRYQEFYKVQLSDEVTEVTWDRFFKTDIPVYCAVAREGLHIVGFVHFVFHDSTWGVNSYCYLEDLFVAPTARGKNVGKKLIEYVREQAREKNCDRLYWHTQETNKTAQRLYDWVAEKPGVIEYRMPL</sequence>
<dbReference type="EMBL" id="QZDH01000061">
    <property type="protein sequence ID" value="RJL47864.1"/>
    <property type="molecule type" value="Genomic_DNA"/>
</dbReference>
<dbReference type="Proteomes" id="UP000283655">
    <property type="component" value="Unassembled WGS sequence"/>
</dbReference>
<evidence type="ECO:0000313" key="5">
    <source>
        <dbReference type="Proteomes" id="UP000283655"/>
    </source>
</evidence>
<evidence type="ECO:0000313" key="4">
    <source>
        <dbReference type="EMBL" id="RJL47864.1"/>
    </source>
</evidence>
<gene>
    <name evidence="4" type="ORF">D5071_18950</name>
</gene>
<reference evidence="4 5" key="1">
    <citation type="submission" date="2018-09" db="EMBL/GenBank/DDBJ databases">
        <title>Phylogenetic diversity of Pectobacterium and Dickeya strains causing blackleg disease of potato in Morocco.</title>
        <authorList>
            <person name="Oulghazi S."/>
            <person name="Moumni M."/>
            <person name="Faure D."/>
        </authorList>
    </citation>
    <scope>NUCLEOTIDE SEQUENCE [LARGE SCALE GENOMIC DNA]</scope>
    <source>
        <strain evidence="4 5">S1.15.11.2D</strain>
    </source>
</reference>
<keyword evidence="1 4" id="KW-0808">Transferase</keyword>